<evidence type="ECO:0000256" key="1">
    <source>
        <dbReference type="ARBA" id="ARBA00004479"/>
    </source>
</evidence>
<keyword evidence="5" id="KW-0472">Membrane</keyword>
<dbReference type="PANTHER" id="PTHR48061:SF2">
    <property type="entry name" value="RECEPTOR LIKE PROTEIN 30-LIKE"/>
    <property type="match status" value="1"/>
</dbReference>
<dbReference type="Pfam" id="PF00560">
    <property type="entry name" value="LRR_1"/>
    <property type="match status" value="1"/>
</dbReference>
<dbReference type="SUPFAM" id="SSF52058">
    <property type="entry name" value="L domain-like"/>
    <property type="match status" value="1"/>
</dbReference>
<protein>
    <submittedName>
        <fullName evidence="8">Verticillium wilt disease resistance protein</fullName>
    </submittedName>
</protein>
<proteinExistence type="predicted"/>
<keyword evidence="3" id="KW-0732">Signal</keyword>
<evidence type="ECO:0000256" key="6">
    <source>
        <dbReference type="ARBA" id="ARBA00023170"/>
    </source>
</evidence>
<evidence type="ECO:0000256" key="4">
    <source>
        <dbReference type="ARBA" id="ARBA00022989"/>
    </source>
</evidence>
<reference evidence="8 9" key="1">
    <citation type="journal article" date="2018" name="Front. Plant Sci.">
        <title>Red Clover (Trifolium pratense) and Zigzag Clover (T. medium) - A Picture of Genomic Similarities and Differences.</title>
        <authorList>
            <person name="Dluhosova J."/>
            <person name="Istvanek J."/>
            <person name="Nedelnik J."/>
            <person name="Repkova J."/>
        </authorList>
    </citation>
    <scope>NUCLEOTIDE SEQUENCE [LARGE SCALE GENOMIC DNA]</scope>
    <source>
        <strain evidence="9">cv. 10/8</strain>
        <tissue evidence="8">Leaf</tissue>
    </source>
</reference>
<evidence type="ECO:0000313" key="9">
    <source>
        <dbReference type="Proteomes" id="UP000265520"/>
    </source>
</evidence>
<keyword evidence="2" id="KW-0812">Transmembrane</keyword>
<dbReference type="InterPro" id="IPR032675">
    <property type="entry name" value="LRR_dom_sf"/>
</dbReference>
<keyword evidence="7" id="KW-0325">Glycoprotein</keyword>
<dbReference type="EMBL" id="LXQA010550173">
    <property type="protein sequence ID" value="MCI58685.1"/>
    <property type="molecule type" value="Genomic_DNA"/>
</dbReference>
<dbReference type="InterPro" id="IPR046956">
    <property type="entry name" value="RLP23-like"/>
</dbReference>
<dbReference type="Gene3D" id="3.80.10.10">
    <property type="entry name" value="Ribonuclease Inhibitor"/>
    <property type="match status" value="1"/>
</dbReference>
<keyword evidence="9" id="KW-1185">Reference proteome</keyword>
<evidence type="ECO:0000256" key="3">
    <source>
        <dbReference type="ARBA" id="ARBA00022729"/>
    </source>
</evidence>
<comment type="caution">
    <text evidence="8">The sequence shown here is derived from an EMBL/GenBank/DDBJ whole genome shotgun (WGS) entry which is preliminary data.</text>
</comment>
<feature type="non-terminal residue" evidence="8">
    <location>
        <position position="80"/>
    </location>
</feature>
<sequence length="80" mass="9060">MPASLLKLPYLRELKLPSNQLSGFLGEFDSSPILEMLDLSSNNLQGQIPMSIFNIRTIRVIQLSSNKFNGTIQLDIIRRL</sequence>
<accession>A0A392TFI0</accession>
<dbReference type="PANTHER" id="PTHR48061">
    <property type="entry name" value="LEUCINE-RICH REPEAT RECEPTOR PROTEIN KINASE EMS1-LIKE-RELATED"/>
    <property type="match status" value="1"/>
</dbReference>
<comment type="subcellular location">
    <subcellularLocation>
        <location evidence="1">Membrane</location>
        <topology evidence="1">Single-pass type I membrane protein</topology>
    </subcellularLocation>
</comment>
<evidence type="ECO:0000256" key="7">
    <source>
        <dbReference type="ARBA" id="ARBA00023180"/>
    </source>
</evidence>
<keyword evidence="6" id="KW-0675">Receptor</keyword>
<organism evidence="8 9">
    <name type="scientific">Trifolium medium</name>
    <dbReference type="NCBI Taxonomy" id="97028"/>
    <lineage>
        <taxon>Eukaryota</taxon>
        <taxon>Viridiplantae</taxon>
        <taxon>Streptophyta</taxon>
        <taxon>Embryophyta</taxon>
        <taxon>Tracheophyta</taxon>
        <taxon>Spermatophyta</taxon>
        <taxon>Magnoliopsida</taxon>
        <taxon>eudicotyledons</taxon>
        <taxon>Gunneridae</taxon>
        <taxon>Pentapetalae</taxon>
        <taxon>rosids</taxon>
        <taxon>fabids</taxon>
        <taxon>Fabales</taxon>
        <taxon>Fabaceae</taxon>
        <taxon>Papilionoideae</taxon>
        <taxon>50 kb inversion clade</taxon>
        <taxon>NPAAA clade</taxon>
        <taxon>Hologalegina</taxon>
        <taxon>IRL clade</taxon>
        <taxon>Trifolieae</taxon>
        <taxon>Trifolium</taxon>
    </lineage>
</organism>
<dbReference type="GO" id="GO:0016020">
    <property type="term" value="C:membrane"/>
    <property type="evidence" value="ECO:0007669"/>
    <property type="project" value="UniProtKB-SubCell"/>
</dbReference>
<evidence type="ECO:0000313" key="8">
    <source>
        <dbReference type="EMBL" id="MCI58685.1"/>
    </source>
</evidence>
<dbReference type="InterPro" id="IPR001611">
    <property type="entry name" value="Leu-rich_rpt"/>
</dbReference>
<evidence type="ECO:0000256" key="5">
    <source>
        <dbReference type="ARBA" id="ARBA00023136"/>
    </source>
</evidence>
<dbReference type="AlphaFoldDB" id="A0A392TFI0"/>
<evidence type="ECO:0000256" key="2">
    <source>
        <dbReference type="ARBA" id="ARBA00022692"/>
    </source>
</evidence>
<dbReference type="Proteomes" id="UP000265520">
    <property type="component" value="Unassembled WGS sequence"/>
</dbReference>
<name>A0A392TFI0_9FABA</name>
<keyword evidence="4" id="KW-1133">Transmembrane helix</keyword>